<dbReference type="EMBL" id="CADEPM010000006">
    <property type="protein sequence ID" value="CAB3407962.1"/>
    <property type="molecule type" value="Genomic_DNA"/>
</dbReference>
<feature type="repeat" description="RCC1" evidence="1">
    <location>
        <begin position="175"/>
        <end position="225"/>
    </location>
</feature>
<dbReference type="AlphaFoldDB" id="A0A8S1F8L0"/>
<dbReference type="PANTHER" id="PTHR45982:SF1">
    <property type="entry name" value="REGULATOR OF CHROMOSOME CONDENSATION"/>
    <property type="match status" value="1"/>
</dbReference>
<gene>
    <name evidence="2" type="ORF">CBOVIS_LOCUS9809</name>
</gene>
<proteinExistence type="predicted"/>
<comment type="caution">
    <text evidence="2">The sequence shown here is derived from an EMBL/GenBank/DDBJ whole genome shotgun (WGS) entry which is preliminary data.</text>
</comment>
<evidence type="ECO:0000313" key="3">
    <source>
        <dbReference type="Proteomes" id="UP000494206"/>
    </source>
</evidence>
<dbReference type="InterPro" id="IPR009091">
    <property type="entry name" value="RCC1/BLIP-II"/>
</dbReference>
<dbReference type="SUPFAM" id="SSF50985">
    <property type="entry name" value="RCC1/BLIP-II"/>
    <property type="match status" value="1"/>
</dbReference>
<dbReference type="PROSITE" id="PS00626">
    <property type="entry name" value="RCC1_2"/>
    <property type="match status" value="1"/>
</dbReference>
<keyword evidence="3" id="KW-1185">Reference proteome</keyword>
<dbReference type="PRINTS" id="PR00633">
    <property type="entry name" value="RCCNDNSATION"/>
</dbReference>
<evidence type="ECO:0000256" key="1">
    <source>
        <dbReference type="PROSITE-ProRule" id="PRU00235"/>
    </source>
</evidence>
<dbReference type="PROSITE" id="PS50012">
    <property type="entry name" value="RCC1_3"/>
    <property type="match status" value="1"/>
</dbReference>
<evidence type="ECO:0000313" key="2">
    <source>
        <dbReference type="EMBL" id="CAB3407962.1"/>
    </source>
</evidence>
<sequence length="320" mass="36542">MSVVLFAVHIVPVDSKRTWFGYFAFSDSVLTVVQDDYELRSYAYEADIVDVACTRCHVIVALEGDVCIISHINFIENGVKIVPEKQSLRNVRIRQLSDSRIPTRFREHACIDPIVIASMRRAYYIQRDEDAGVTNLFKIFENDGFKCEEVKTKIPGMVVQCASGSDFFLFLTDRKVVYSMGTGLHGELGRGIIVDEAEPTEVNVPDEEVWKIAAGTWHAAALTKKGDLYVWGWNKYGQLGTDVRCFESLFYSYLKDFIEPYPYPVDPFELFNIEEDAITDVIADRFSTKIIIERDGGHQIFTLGSKPRMHESEMVEEDRE</sequence>
<protein>
    <submittedName>
        <fullName evidence="2">Uncharacterized protein</fullName>
    </submittedName>
</protein>
<reference evidence="2 3" key="1">
    <citation type="submission" date="2020-04" db="EMBL/GenBank/DDBJ databases">
        <authorList>
            <person name="Laetsch R D."/>
            <person name="Stevens L."/>
            <person name="Kumar S."/>
            <person name="Blaxter L. M."/>
        </authorList>
    </citation>
    <scope>NUCLEOTIDE SEQUENCE [LARGE SCALE GENOMIC DNA]</scope>
</reference>
<dbReference type="Proteomes" id="UP000494206">
    <property type="component" value="Unassembled WGS sequence"/>
</dbReference>
<dbReference type="PANTHER" id="PTHR45982">
    <property type="entry name" value="REGULATOR OF CHROMOSOME CONDENSATION"/>
    <property type="match status" value="1"/>
</dbReference>
<accession>A0A8S1F8L0</accession>
<name>A0A8S1F8L0_9PELO</name>
<dbReference type="Gene3D" id="2.130.10.30">
    <property type="entry name" value="Regulator of chromosome condensation 1/beta-lactamase-inhibitor protein II"/>
    <property type="match status" value="1"/>
</dbReference>
<dbReference type="InterPro" id="IPR051553">
    <property type="entry name" value="Ran_GTPase-activating"/>
</dbReference>
<dbReference type="InterPro" id="IPR000408">
    <property type="entry name" value="Reg_chr_condens"/>
</dbReference>
<dbReference type="Pfam" id="PF13540">
    <property type="entry name" value="RCC1_2"/>
    <property type="match status" value="1"/>
</dbReference>
<organism evidence="2 3">
    <name type="scientific">Caenorhabditis bovis</name>
    <dbReference type="NCBI Taxonomy" id="2654633"/>
    <lineage>
        <taxon>Eukaryota</taxon>
        <taxon>Metazoa</taxon>
        <taxon>Ecdysozoa</taxon>
        <taxon>Nematoda</taxon>
        <taxon>Chromadorea</taxon>
        <taxon>Rhabditida</taxon>
        <taxon>Rhabditina</taxon>
        <taxon>Rhabditomorpha</taxon>
        <taxon>Rhabditoidea</taxon>
        <taxon>Rhabditidae</taxon>
        <taxon>Peloderinae</taxon>
        <taxon>Caenorhabditis</taxon>
    </lineage>
</organism>
<dbReference type="OrthoDB" id="5370059at2759"/>